<dbReference type="RefSeq" id="WP_087416731.1">
    <property type="nucleotide sequence ID" value="NZ_BSBO01000021.1"/>
</dbReference>
<evidence type="ECO:0000313" key="2">
    <source>
        <dbReference type="Proteomes" id="UP001145145"/>
    </source>
</evidence>
<keyword evidence="2" id="KW-1185">Reference proteome</keyword>
<gene>
    <name evidence="1" type="ORF">Selli1_21400</name>
</gene>
<dbReference type="Proteomes" id="UP001145145">
    <property type="component" value="Unassembled WGS sequence"/>
</dbReference>
<reference evidence="1 2" key="1">
    <citation type="journal article" date="2023" name="Int. J. Syst. Evol. Microbiol.">
        <title>Sellimonas catena sp. nov., isolated from human faeces.</title>
        <authorList>
            <person name="Hisatomi A."/>
            <person name="Ohkuma M."/>
            <person name="Sakamoto M."/>
        </authorList>
    </citation>
    <scope>NUCLEOTIDE SEQUENCE [LARGE SCALE GENOMIC DNA]</scope>
    <source>
        <strain evidence="1 2">12EGH17</strain>
    </source>
</reference>
<dbReference type="AlphaFoldDB" id="A0A9W6CBQ5"/>
<evidence type="ECO:0000313" key="1">
    <source>
        <dbReference type="EMBL" id="GLG04966.1"/>
    </source>
</evidence>
<protein>
    <submittedName>
        <fullName evidence="1">Uncharacterized protein</fullName>
    </submittedName>
</protein>
<accession>A0A9W6CBQ5</accession>
<name>A0A9W6CBQ5_9FIRM</name>
<proteinExistence type="predicted"/>
<dbReference type="EMBL" id="BSBO01000021">
    <property type="protein sequence ID" value="GLG04966.1"/>
    <property type="molecule type" value="Genomic_DNA"/>
</dbReference>
<sequence>MQIFYGEKDIDYNNPNGYAFLNWRFDDSMGGNNKENPFQGISDNFEMGKAYMANAVIALYSIIYSHNPQNMADTMVFPVLFSVWHGVELWLKSSIYAISLITNTETKMNQNHNIKDYLDALRERLSELNMNSTEKMALSEVVELVEEFKRVDARFDFARYSFDRKGNYQFYNAPVGDDKQWQKGLATDIQAVPNTCIKLDSLFNLILGITDHFRDFVEYLILVITEGGKLSDDYYEAHIKICKNFEKKLDDKIEDEPDPLRQIIRAINLYIL</sequence>
<organism evidence="1 2">
    <name type="scientific">Sellimonas catena</name>
    <dbReference type="NCBI Taxonomy" id="2994035"/>
    <lineage>
        <taxon>Bacteria</taxon>
        <taxon>Bacillati</taxon>
        <taxon>Bacillota</taxon>
        <taxon>Clostridia</taxon>
        <taxon>Lachnospirales</taxon>
        <taxon>Lachnospiraceae</taxon>
        <taxon>Sellimonas</taxon>
    </lineage>
</organism>
<comment type="caution">
    <text evidence="1">The sequence shown here is derived from an EMBL/GenBank/DDBJ whole genome shotgun (WGS) entry which is preliminary data.</text>
</comment>